<dbReference type="EMBL" id="CP042328">
    <property type="protein sequence ID" value="QDZ41642.1"/>
    <property type="molecule type" value="Genomic_DNA"/>
</dbReference>
<dbReference type="GO" id="GO:0003676">
    <property type="term" value="F:nucleic acid binding"/>
    <property type="evidence" value="ECO:0007669"/>
    <property type="project" value="InterPro"/>
</dbReference>
<protein>
    <submittedName>
        <fullName evidence="1">Fatty-acid oxidation protein subunit alpha</fullName>
    </submittedName>
</protein>
<dbReference type="InterPro" id="IPR011335">
    <property type="entry name" value="Restrct_endonuc-II-like"/>
</dbReference>
<accession>A0A5B8NR12</accession>
<gene>
    <name evidence="1" type="ORF">FRE64_16850</name>
</gene>
<keyword evidence="1" id="KW-0614">Plasmid</keyword>
<dbReference type="InterPro" id="IPR011856">
    <property type="entry name" value="tRNA_endonuc-like_dom_sf"/>
</dbReference>
<dbReference type="KEGG" id="enn:FRE64_16850"/>
<reference evidence="1 2" key="1">
    <citation type="submission" date="2019-08" db="EMBL/GenBank/DDBJ databases">
        <title>Carotenoids and Carotenoid Binding Proteins in the Halophilic Cyanobacterium Euhalothece sp. ZM00.</title>
        <authorList>
            <person name="Cho S.M."/>
            <person name="Song J.Y."/>
            <person name="Park Y.-I."/>
        </authorList>
    </citation>
    <scope>NUCLEOTIDE SEQUENCE [LARGE SCALE GENOMIC DNA]</scope>
    <source>
        <strain evidence="1 2">Z-M001</strain>
        <plasmid evidence="2">peu2</plasmid>
    </source>
</reference>
<keyword evidence="2" id="KW-1185">Reference proteome</keyword>
<dbReference type="OrthoDB" id="456752at2"/>
<dbReference type="AlphaFoldDB" id="A0A5B8NR12"/>
<dbReference type="RefSeq" id="WP_146297569.1">
    <property type="nucleotide sequence ID" value="NZ_CP042328.1"/>
</dbReference>
<dbReference type="InterPro" id="IPR014919">
    <property type="entry name" value="XisH"/>
</dbReference>
<dbReference type="SUPFAM" id="SSF52980">
    <property type="entry name" value="Restriction endonuclease-like"/>
    <property type="match status" value="1"/>
</dbReference>
<dbReference type="Pfam" id="PF08814">
    <property type="entry name" value="XisH"/>
    <property type="match status" value="1"/>
</dbReference>
<dbReference type="Gene3D" id="3.40.1350.10">
    <property type="match status" value="1"/>
</dbReference>
<dbReference type="CDD" id="cd22366">
    <property type="entry name" value="XisH-like"/>
    <property type="match status" value="1"/>
</dbReference>
<name>A0A5B8NR12_9CHRO</name>
<evidence type="ECO:0000313" key="1">
    <source>
        <dbReference type="EMBL" id="QDZ41642.1"/>
    </source>
</evidence>
<organism evidence="1 2">
    <name type="scientific">Euhalothece natronophila Z-M001</name>
    <dbReference type="NCBI Taxonomy" id="522448"/>
    <lineage>
        <taxon>Bacteria</taxon>
        <taxon>Bacillati</taxon>
        <taxon>Cyanobacteriota</taxon>
        <taxon>Cyanophyceae</taxon>
        <taxon>Oscillatoriophycideae</taxon>
        <taxon>Chroococcales</taxon>
        <taxon>Halothecacae</taxon>
        <taxon>Halothece cluster</taxon>
        <taxon>Euhalothece</taxon>
    </lineage>
</organism>
<geneLocation type="plasmid" evidence="2">
    <name>peu2</name>
</geneLocation>
<evidence type="ECO:0000313" key="2">
    <source>
        <dbReference type="Proteomes" id="UP000318453"/>
    </source>
</evidence>
<sequence>MARDIFHDLVRAGLENEGWTITDDPYFISLDSVNFQVDLAAERIIAAQKDNEKIAVEIKSFLNASAVTDFYAALGQFLSYRLVLQKTEPERRLYLAVPLDTYEMFFQSTFAQLAVREYQLKIIIYDSQNGGLTQWIN</sequence>
<proteinExistence type="predicted"/>
<dbReference type="Proteomes" id="UP000318453">
    <property type="component" value="Plasmid pEu2"/>
</dbReference>